<protein>
    <submittedName>
        <fullName evidence="1">Uncharacterized protein</fullName>
    </submittedName>
</protein>
<proteinExistence type="predicted"/>
<dbReference type="AlphaFoldDB" id="A0A1G2DWB3"/>
<name>A0A1G2DWB3_9BACT</name>
<dbReference type="EMBL" id="MHLW01000023">
    <property type="protein sequence ID" value="OGZ17843.1"/>
    <property type="molecule type" value="Genomic_DNA"/>
</dbReference>
<dbReference type="Proteomes" id="UP000178893">
    <property type="component" value="Unassembled WGS sequence"/>
</dbReference>
<gene>
    <name evidence="1" type="ORF">A2V72_00700</name>
</gene>
<sequence length="65" mass="7148">METVKIVDFVLKFSVPDRDTPPSPAEALAKAGFAKVSSGFGGRSPPEECEGGIRYELHSLYFKMR</sequence>
<reference evidence="1 2" key="1">
    <citation type="journal article" date="2016" name="Nat. Commun.">
        <title>Thousands of microbial genomes shed light on interconnected biogeochemical processes in an aquifer system.</title>
        <authorList>
            <person name="Anantharaman K."/>
            <person name="Brown C.T."/>
            <person name="Hug L.A."/>
            <person name="Sharon I."/>
            <person name="Castelle C.J."/>
            <person name="Probst A.J."/>
            <person name="Thomas B.C."/>
            <person name="Singh A."/>
            <person name="Wilkins M.J."/>
            <person name="Karaoz U."/>
            <person name="Brodie E.L."/>
            <person name="Williams K.H."/>
            <person name="Hubbard S.S."/>
            <person name="Banfield J.F."/>
        </authorList>
    </citation>
    <scope>NUCLEOTIDE SEQUENCE [LARGE SCALE GENOMIC DNA]</scope>
</reference>
<evidence type="ECO:0000313" key="1">
    <source>
        <dbReference type="EMBL" id="OGZ17843.1"/>
    </source>
</evidence>
<evidence type="ECO:0000313" key="2">
    <source>
        <dbReference type="Proteomes" id="UP000178893"/>
    </source>
</evidence>
<accession>A0A1G2DWB3</accession>
<organism evidence="1 2">
    <name type="scientific">Candidatus Nealsonbacteria bacterium RBG_13_37_56</name>
    <dbReference type="NCBI Taxonomy" id="1801661"/>
    <lineage>
        <taxon>Bacteria</taxon>
        <taxon>Candidatus Nealsoniibacteriota</taxon>
    </lineage>
</organism>
<comment type="caution">
    <text evidence="1">The sequence shown here is derived from an EMBL/GenBank/DDBJ whole genome shotgun (WGS) entry which is preliminary data.</text>
</comment>